<dbReference type="Proteomes" id="UP000007322">
    <property type="component" value="Chromosome 5"/>
</dbReference>
<evidence type="ECO:0000256" key="1">
    <source>
        <dbReference type="ARBA" id="ARBA00010609"/>
    </source>
</evidence>
<dbReference type="GO" id="GO:0005507">
    <property type="term" value="F:copper ion binding"/>
    <property type="evidence" value="ECO:0007669"/>
    <property type="project" value="InterPro"/>
</dbReference>
<dbReference type="InParanoid" id="G2QKC9"/>
<dbReference type="Pfam" id="PF00394">
    <property type="entry name" value="Cu-oxidase"/>
    <property type="match status" value="1"/>
</dbReference>
<name>G2QKC9_THET4</name>
<feature type="domain" description="Plastocyanin-like" evidence="4">
    <location>
        <begin position="13"/>
        <end position="142"/>
    </location>
</feature>
<dbReference type="GO" id="GO:0016491">
    <property type="term" value="F:oxidoreductase activity"/>
    <property type="evidence" value="ECO:0007669"/>
    <property type="project" value="UniProtKB-KW"/>
</dbReference>
<dbReference type="SUPFAM" id="SSF49503">
    <property type="entry name" value="Cupredoxins"/>
    <property type="match status" value="3"/>
</dbReference>
<dbReference type="InterPro" id="IPR045087">
    <property type="entry name" value="Cu-oxidase_fam"/>
</dbReference>
<dbReference type="InterPro" id="IPR001117">
    <property type="entry name" value="Cu-oxidase_2nd"/>
</dbReference>
<dbReference type="PANTHER" id="PTHR11709">
    <property type="entry name" value="MULTI-COPPER OXIDASE"/>
    <property type="match status" value="1"/>
</dbReference>
<dbReference type="Pfam" id="PF07731">
    <property type="entry name" value="Cu-oxidase_2"/>
    <property type="match status" value="1"/>
</dbReference>
<dbReference type="STRING" id="573729.G2QKC9"/>
<evidence type="ECO:0000256" key="3">
    <source>
        <dbReference type="ARBA" id="ARBA00023002"/>
    </source>
</evidence>
<dbReference type="InterPro" id="IPR011706">
    <property type="entry name" value="Cu-oxidase_C"/>
</dbReference>
<sequence length="256" mass="28302">MTFNGTVSRPTIIADWGDDVTIHVTNNMASNGTSIHWHVARLGAAPVMQNGLINGTNSYNCTGESDVRCYLFRLINVAVDGVFEFSIDGHGLQVVDHDLVPIVPYKTDSVQLTIGQRYDVISEANAEPGSYWLRSGWNTDSPPTESESTVTLSDSCLDEPPAKTVPHLSLDVTNMCGGVVYENMNSTLAIAFRLDSPGAWLVHCHIVWHASQALALEFVESQSRIPPDDRSTWMYRKTCDSWVAWTPIWDQEESGI</sequence>
<proteinExistence type="inferred from homology"/>
<dbReference type="VEuPathDB" id="FungiDB:MYCTH_2112160"/>
<evidence type="ECO:0000313" key="6">
    <source>
        <dbReference type="EMBL" id="AEO60035.1"/>
    </source>
</evidence>
<dbReference type="OrthoDB" id="2121828at2759"/>
<dbReference type="EMBL" id="CP003006">
    <property type="protein sequence ID" value="AEO60035.1"/>
    <property type="molecule type" value="Genomic_DNA"/>
</dbReference>
<dbReference type="PANTHER" id="PTHR11709:SF71">
    <property type="entry name" value="OXIDOREDUCTASE TPCJ"/>
    <property type="match status" value="1"/>
</dbReference>
<gene>
    <name evidence="6" type="ORF">MYCTH_2112160</name>
</gene>
<evidence type="ECO:0000259" key="5">
    <source>
        <dbReference type="Pfam" id="PF07731"/>
    </source>
</evidence>
<dbReference type="Gene3D" id="2.60.40.420">
    <property type="entry name" value="Cupredoxins - blue copper proteins"/>
    <property type="match status" value="2"/>
</dbReference>
<dbReference type="RefSeq" id="XP_003665280.1">
    <property type="nucleotide sequence ID" value="XM_003665232.1"/>
</dbReference>
<keyword evidence="2" id="KW-0479">Metal-binding</keyword>
<evidence type="ECO:0000259" key="4">
    <source>
        <dbReference type="Pfam" id="PF00394"/>
    </source>
</evidence>
<dbReference type="KEGG" id="mtm:MYCTH_2112160"/>
<evidence type="ECO:0008006" key="8">
    <source>
        <dbReference type="Google" id="ProtNLM"/>
    </source>
</evidence>
<keyword evidence="3" id="KW-0560">Oxidoreductase</keyword>
<protein>
    <recommendedName>
        <fullName evidence="8">Plastocyanin-like domain-containing protein</fullName>
    </recommendedName>
</protein>
<evidence type="ECO:0000313" key="7">
    <source>
        <dbReference type="Proteomes" id="UP000007322"/>
    </source>
</evidence>
<comment type="similarity">
    <text evidence="1">Belongs to the multicopper oxidase family.</text>
</comment>
<dbReference type="HOGENOM" id="CLU_1086594_0_0_1"/>
<dbReference type="InterPro" id="IPR002355">
    <property type="entry name" value="Cu_oxidase_Cu_BS"/>
</dbReference>
<feature type="domain" description="Plastocyanin-like" evidence="5">
    <location>
        <begin position="184"/>
        <end position="222"/>
    </location>
</feature>
<dbReference type="AlphaFoldDB" id="G2QKC9"/>
<keyword evidence="7" id="KW-1185">Reference proteome</keyword>
<evidence type="ECO:0000256" key="2">
    <source>
        <dbReference type="ARBA" id="ARBA00022723"/>
    </source>
</evidence>
<accession>G2QKC9</accession>
<reference evidence="6 7" key="1">
    <citation type="journal article" date="2011" name="Nat. Biotechnol.">
        <title>Comparative genomic analysis of the thermophilic biomass-degrading fungi Myceliophthora thermophila and Thielavia terrestris.</title>
        <authorList>
            <person name="Berka R.M."/>
            <person name="Grigoriev I.V."/>
            <person name="Otillar R."/>
            <person name="Salamov A."/>
            <person name="Grimwood J."/>
            <person name="Reid I."/>
            <person name="Ishmael N."/>
            <person name="John T."/>
            <person name="Darmond C."/>
            <person name="Moisan M.-C."/>
            <person name="Henrissat B."/>
            <person name="Coutinho P.M."/>
            <person name="Lombard V."/>
            <person name="Natvig D.O."/>
            <person name="Lindquist E."/>
            <person name="Schmutz J."/>
            <person name="Lucas S."/>
            <person name="Harris P."/>
            <person name="Powlowski J."/>
            <person name="Bellemare A."/>
            <person name="Taylor D."/>
            <person name="Butler G."/>
            <person name="de Vries R.P."/>
            <person name="Allijn I.E."/>
            <person name="van den Brink J."/>
            <person name="Ushinsky S."/>
            <person name="Storms R."/>
            <person name="Powell A.J."/>
            <person name="Paulsen I.T."/>
            <person name="Elbourne L.D.H."/>
            <person name="Baker S.E."/>
            <person name="Magnuson J."/>
            <person name="LaBoissiere S."/>
            <person name="Clutterbuck A.J."/>
            <person name="Martinez D."/>
            <person name="Wogulis M."/>
            <person name="de Leon A.L."/>
            <person name="Rey M.W."/>
            <person name="Tsang A."/>
        </authorList>
    </citation>
    <scope>NUCLEOTIDE SEQUENCE [LARGE SCALE GENOMIC DNA]</scope>
    <source>
        <strain evidence="7">ATCC 42464 / BCRC 31852 / DSM 1799</strain>
    </source>
</reference>
<dbReference type="eggNOG" id="KOG1263">
    <property type="taxonomic scope" value="Eukaryota"/>
</dbReference>
<dbReference type="CDD" id="cd13880">
    <property type="entry name" value="CuRO_2_MaLCC_like"/>
    <property type="match status" value="1"/>
</dbReference>
<dbReference type="InterPro" id="IPR008972">
    <property type="entry name" value="Cupredoxin"/>
</dbReference>
<dbReference type="GeneID" id="11511040"/>
<dbReference type="PROSITE" id="PS00080">
    <property type="entry name" value="MULTICOPPER_OXIDASE2"/>
    <property type="match status" value="1"/>
</dbReference>
<organism evidence="6 7">
    <name type="scientific">Thermothelomyces thermophilus (strain ATCC 42464 / BCRC 31852 / DSM 1799)</name>
    <name type="common">Sporotrichum thermophile</name>
    <dbReference type="NCBI Taxonomy" id="573729"/>
    <lineage>
        <taxon>Eukaryota</taxon>
        <taxon>Fungi</taxon>
        <taxon>Dikarya</taxon>
        <taxon>Ascomycota</taxon>
        <taxon>Pezizomycotina</taxon>
        <taxon>Sordariomycetes</taxon>
        <taxon>Sordariomycetidae</taxon>
        <taxon>Sordariales</taxon>
        <taxon>Chaetomiaceae</taxon>
        <taxon>Thermothelomyces</taxon>
    </lineage>
</organism>